<evidence type="ECO:0000256" key="15">
    <source>
        <dbReference type="ARBA" id="ARBA00023242"/>
    </source>
</evidence>
<evidence type="ECO:0000256" key="1">
    <source>
        <dbReference type="ARBA" id="ARBA00001936"/>
    </source>
</evidence>
<evidence type="ECO:0000256" key="2">
    <source>
        <dbReference type="ARBA" id="ARBA00004123"/>
    </source>
</evidence>
<feature type="active site" description="Proton donor" evidence="17">
    <location>
        <position position="122"/>
    </location>
</feature>
<dbReference type="Pfam" id="PF04152">
    <property type="entry name" value="Mre11_DNA_bind"/>
    <property type="match status" value="1"/>
</dbReference>
<accession>Q4SPF6</accession>
<gene>
    <name evidence="21" type="ORF">GSTENG00014855001</name>
</gene>
<dbReference type="NCBIfam" id="TIGR00583">
    <property type="entry name" value="mre11"/>
    <property type="match status" value="1"/>
</dbReference>
<dbReference type="GO" id="GO:0000724">
    <property type="term" value="P:double-strand break repair via homologous recombination"/>
    <property type="evidence" value="ECO:0007669"/>
    <property type="project" value="TreeGrafter"/>
</dbReference>
<keyword evidence="8" id="KW-0479">Metal-binding</keyword>
<dbReference type="PIRSF" id="PIRSF000882">
    <property type="entry name" value="DSB_repair_MRE11"/>
    <property type="match status" value="1"/>
</dbReference>
<feature type="non-terminal residue" evidence="21">
    <location>
        <position position="569"/>
    </location>
</feature>
<keyword evidence="14 18" id="KW-0464">Manganese</keyword>
<dbReference type="GO" id="GO:0097552">
    <property type="term" value="P:mitochondrial double-strand break repair via homologous recombination"/>
    <property type="evidence" value="ECO:0007669"/>
    <property type="project" value="TreeGrafter"/>
</dbReference>
<dbReference type="GO" id="GO:0006303">
    <property type="term" value="P:double-strand break repair via nonhomologous end joining"/>
    <property type="evidence" value="ECO:0007669"/>
    <property type="project" value="TreeGrafter"/>
</dbReference>
<evidence type="ECO:0000256" key="17">
    <source>
        <dbReference type="PIRSR" id="PIRSR000882-1"/>
    </source>
</evidence>
<evidence type="ECO:0000256" key="11">
    <source>
        <dbReference type="ARBA" id="ARBA00022801"/>
    </source>
</evidence>
<dbReference type="InterPro" id="IPR003701">
    <property type="entry name" value="Mre11"/>
</dbReference>
<evidence type="ECO:0000256" key="19">
    <source>
        <dbReference type="SAM" id="MobiDB-lite"/>
    </source>
</evidence>
<name>Q4SPF6_TETNG</name>
<evidence type="ECO:0000256" key="8">
    <source>
        <dbReference type="ARBA" id="ARBA00022723"/>
    </source>
</evidence>
<dbReference type="FunFam" id="3.60.21.10:FF:000011">
    <property type="entry name" value="Double-strand break repair protein"/>
    <property type="match status" value="1"/>
</dbReference>
<dbReference type="InterPro" id="IPR007281">
    <property type="entry name" value="Mre11_DNA-bd"/>
</dbReference>
<evidence type="ECO:0000256" key="4">
    <source>
        <dbReference type="ARBA" id="ARBA00009028"/>
    </source>
</evidence>
<evidence type="ECO:0000256" key="18">
    <source>
        <dbReference type="RuleBase" id="RU003447"/>
    </source>
</evidence>
<dbReference type="Gene3D" id="3.60.21.10">
    <property type="match status" value="1"/>
</dbReference>
<evidence type="ECO:0000256" key="12">
    <source>
        <dbReference type="ARBA" id="ARBA00022839"/>
    </source>
</evidence>
<dbReference type="Gene3D" id="3.30.110.110">
    <property type="entry name" value="Mre11, capping domain"/>
    <property type="match status" value="1"/>
</dbReference>
<dbReference type="GO" id="GO:0000014">
    <property type="term" value="F:single-stranded DNA endodeoxyribonuclease activity"/>
    <property type="evidence" value="ECO:0007669"/>
    <property type="project" value="TreeGrafter"/>
</dbReference>
<evidence type="ECO:0000256" key="9">
    <source>
        <dbReference type="ARBA" id="ARBA00022759"/>
    </source>
</evidence>
<evidence type="ECO:0000256" key="13">
    <source>
        <dbReference type="ARBA" id="ARBA00023204"/>
    </source>
</evidence>
<dbReference type="SUPFAM" id="SSF56300">
    <property type="entry name" value="Metallo-dependent phosphatases"/>
    <property type="match status" value="1"/>
</dbReference>
<dbReference type="GO" id="GO:0042138">
    <property type="term" value="P:meiotic DNA double-strand break formation"/>
    <property type="evidence" value="ECO:0007669"/>
    <property type="project" value="TreeGrafter"/>
</dbReference>
<reference evidence="21" key="2">
    <citation type="submission" date="2004-02" db="EMBL/GenBank/DDBJ databases">
        <authorList>
            <consortium name="Genoscope"/>
            <consortium name="Whitehead Institute Centre for Genome Research"/>
        </authorList>
    </citation>
    <scope>NUCLEOTIDE SEQUENCE</scope>
</reference>
<evidence type="ECO:0000256" key="6">
    <source>
        <dbReference type="ARBA" id="ARBA00022454"/>
    </source>
</evidence>
<keyword evidence="16 18" id="KW-0469">Meiosis</keyword>
<evidence type="ECO:0000313" key="21">
    <source>
        <dbReference type="EMBL" id="CAF97476.1"/>
    </source>
</evidence>
<comment type="similarity">
    <text evidence="4 18">Belongs to the MRE11/RAD32 family.</text>
</comment>
<dbReference type="InterPro" id="IPR004843">
    <property type="entry name" value="Calcineurin-like_PHP"/>
</dbReference>
<dbReference type="InterPro" id="IPR041796">
    <property type="entry name" value="Mre11_N"/>
</dbReference>
<dbReference type="GO" id="GO:0008296">
    <property type="term" value="F:3'-5'-DNA exonuclease activity"/>
    <property type="evidence" value="ECO:0007669"/>
    <property type="project" value="InterPro"/>
</dbReference>
<dbReference type="EMBL" id="CAAE01014537">
    <property type="protein sequence ID" value="CAF97476.1"/>
    <property type="molecule type" value="Genomic_DNA"/>
</dbReference>
<comment type="subcellular location">
    <subcellularLocation>
        <location evidence="3">Chromosome</location>
    </subcellularLocation>
    <subcellularLocation>
        <location evidence="2">Nucleus</location>
    </subcellularLocation>
</comment>
<proteinExistence type="inferred from homology"/>
<dbReference type="GO" id="GO:0031573">
    <property type="term" value="P:mitotic intra-S DNA damage checkpoint signaling"/>
    <property type="evidence" value="ECO:0007669"/>
    <property type="project" value="TreeGrafter"/>
</dbReference>
<keyword evidence="7 18" id="KW-0540">Nuclease</keyword>
<dbReference type="PANTHER" id="PTHR10139:SF1">
    <property type="entry name" value="DOUBLE-STRAND BREAK REPAIR PROTEIN MRE11"/>
    <property type="match status" value="1"/>
</dbReference>
<dbReference type="GO" id="GO:0035861">
    <property type="term" value="C:site of double-strand break"/>
    <property type="evidence" value="ECO:0007669"/>
    <property type="project" value="TreeGrafter"/>
</dbReference>
<dbReference type="GO" id="GO:0030870">
    <property type="term" value="C:Mre11 complex"/>
    <property type="evidence" value="ECO:0007669"/>
    <property type="project" value="InterPro"/>
</dbReference>
<keyword evidence="10 18" id="KW-0227">DNA damage</keyword>
<evidence type="ECO:0000256" key="14">
    <source>
        <dbReference type="ARBA" id="ARBA00023211"/>
    </source>
</evidence>
<dbReference type="GO" id="GO:0030145">
    <property type="term" value="F:manganese ion binding"/>
    <property type="evidence" value="ECO:0007669"/>
    <property type="project" value="InterPro"/>
</dbReference>
<feature type="domain" description="Mre11 DNA-binding" evidence="20">
    <location>
        <begin position="287"/>
        <end position="482"/>
    </location>
</feature>
<dbReference type="SMART" id="SM01347">
    <property type="entry name" value="Mre11_DNA_bind"/>
    <property type="match status" value="1"/>
</dbReference>
<dbReference type="GO" id="GO:0000723">
    <property type="term" value="P:telomere maintenance"/>
    <property type="evidence" value="ECO:0007669"/>
    <property type="project" value="TreeGrafter"/>
</dbReference>
<keyword evidence="12 18" id="KW-0269">Exonuclease</keyword>
<keyword evidence="13 18" id="KW-0234">DNA repair</keyword>
<keyword evidence="11 18" id="KW-0378">Hydrolase</keyword>
<sequence>DDEDTFKILIATDIHLGYLEKDAIRGNDTYNTLEEILEHAKTNQVDLILLGGDLFHDNKPTRRCLHSCITMLRKYCMGDSPIHFNILSDQTVNFNTTQFPWVNYQDENLNISIPVFSIHGNHDDPTGAEGLCALDLLSASGLVNHFGHSHSVEKIEISPVLLQKGSTKLALYGLGSIPDERLYRMFVNNQVTMLRPKENQDEWFNLFAIHQNRSKHGPTNYIPEQFLDDFLDLVVWGHEHECLITATRNEQQLFYVTQPGSSVATSLSPGEATKKHIGLLRVKGRQMKLDKIPLKTVRQFFIQDVVLTDYEDDFTAETPQATKKVEDLCYAKVMEMLDEAERERIGCPLTPEKPLIRLRVDYSGGFETFNTSRFSQKFVDRVANPKDIIHFLRRREKREDPKDEVNVDYSRVMKSAAVEGLRVEDLVKQYFEAAEQVKTRTPHSGQARAVRFLVCLADPVTLQTVQLSLLTEQGMGKAIREFVDKDEKDAIEELITYQLEKTQRHLQARGVTTEQDIDAEHEAEAEEGGPEVVGEGGEVQLRLTQSQPAGAGPRKPRHRAKAQVSCKVR</sequence>
<evidence type="ECO:0000256" key="5">
    <source>
        <dbReference type="ARBA" id="ARBA00017089"/>
    </source>
</evidence>
<keyword evidence="15 18" id="KW-0539">Nucleus</keyword>
<evidence type="ECO:0000256" key="7">
    <source>
        <dbReference type="ARBA" id="ARBA00022722"/>
    </source>
</evidence>
<reference evidence="21" key="1">
    <citation type="journal article" date="2004" name="Nature">
        <title>Genome duplication in the teleost fish Tetraodon nigroviridis reveals the early vertebrate proto-karyotype.</title>
        <authorList>
            <person name="Jaillon O."/>
            <person name="Aury J.-M."/>
            <person name="Brunet F."/>
            <person name="Petit J.-L."/>
            <person name="Stange-Thomann N."/>
            <person name="Mauceli E."/>
            <person name="Bouneau L."/>
            <person name="Fischer C."/>
            <person name="Ozouf-Costaz C."/>
            <person name="Bernot A."/>
            <person name="Nicaud S."/>
            <person name="Jaffe D."/>
            <person name="Fisher S."/>
            <person name="Lutfalla G."/>
            <person name="Dossat C."/>
            <person name="Segurens B."/>
            <person name="Dasilva C."/>
            <person name="Salanoubat M."/>
            <person name="Levy M."/>
            <person name="Boudet N."/>
            <person name="Castellano S."/>
            <person name="Anthouard V."/>
            <person name="Jubin C."/>
            <person name="Castelli V."/>
            <person name="Katinka M."/>
            <person name="Vacherie B."/>
            <person name="Biemont C."/>
            <person name="Skalli Z."/>
            <person name="Cattolico L."/>
            <person name="Poulain J."/>
            <person name="De Berardinis V."/>
            <person name="Cruaud C."/>
            <person name="Duprat S."/>
            <person name="Brottier P."/>
            <person name="Coutanceau J.-P."/>
            <person name="Gouzy J."/>
            <person name="Parra G."/>
            <person name="Lardier G."/>
            <person name="Chapple C."/>
            <person name="McKernan K.J."/>
            <person name="McEwan P."/>
            <person name="Bosak S."/>
            <person name="Kellis M."/>
            <person name="Volff J.-N."/>
            <person name="Guigo R."/>
            <person name="Zody M.C."/>
            <person name="Mesirov J."/>
            <person name="Lindblad-Toh K."/>
            <person name="Birren B."/>
            <person name="Nusbaum C."/>
            <person name="Kahn D."/>
            <person name="Robinson-Rechavi M."/>
            <person name="Laudet V."/>
            <person name="Schachter V."/>
            <person name="Quetier F."/>
            <person name="Saurin W."/>
            <person name="Scarpelli C."/>
            <person name="Wincker P."/>
            <person name="Lander E.S."/>
            <person name="Weissenbach J."/>
            <person name="Roest Crollius H."/>
        </authorList>
    </citation>
    <scope>NUCLEOTIDE SEQUENCE [LARGE SCALE GENOMIC DNA]</scope>
</reference>
<evidence type="ECO:0000259" key="20">
    <source>
        <dbReference type="SMART" id="SM01347"/>
    </source>
</evidence>
<dbReference type="PANTHER" id="PTHR10139">
    <property type="entry name" value="DOUBLE-STRAND BREAK REPAIR PROTEIN MRE11"/>
    <property type="match status" value="1"/>
</dbReference>
<evidence type="ECO:0000256" key="10">
    <source>
        <dbReference type="ARBA" id="ARBA00022763"/>
    </source>
</evidence>
<protein>
    <recommendedName>
        <fullName evidence="5">Double-strand break repair protein MRE11</fullName>
    </recommendedName>
</protein>
<dbReference type="OrthoDB" id="30417at2759"/>
<dbReference type="AlphaFoldDB" id="Q4SPF6"/>
<dbReference type="Pfam" id="PF00149">
    <property type="entry name" value="Metallophos"/>
    <property type="match status" value="1"/>
</dbReference>
<keyword evidence="9 18" id="KW-0255">Endonuclease</keyword>
<organism evidence="21">
    <name type="scientific">Tetraodon nigroviridis</name>
    <name type="common">Spotted green pufferfish</name>
    <name type="synonym">Chelonodon nigroviridis</name>
    <dbReference type="NCBI Taxonomy" id="99883"/>
    <lineage>
        <taxon>Eukaryota</taxon>
        <taxon>Metazoa</taxon>
        <taxon>Chordata</taxon>
        <taxon>Craniata</taxon>
        <taxon>Vertebrata</taxon>
        <taxon>Euteleostomi</taxon>
        <taxon>Actinopterygii</taxon>
        <taxon>Neopterygii</taxon>
        <taxon>Teleostei</taxon>
        <taxon>Neoteleostei</taxon>
        <taxon>Acanthomorphata</taxon>
        <taxon>Eupercaria</taxon>
        <taxon>Tetraodontiformes</taxon>
        <taxon>Tetradontoidea</taxon>
        <taxon>Tetraodontidae</taxon>
        <taxon>Tetraodon</taxon>
    </lineage>
</organism>
<dbReference type="CDD" id="cd00840">
    <property type="entry name" value="MPP_Mre11_N"/>
    <property type="match status" value="1"/>
</dbReference>
<comment type="caution">
    <text evidence="21">The sequence shown here is derived from an EMBL/GenBank/DDBJ whole genome shotgun (WGS) entry which is preliminary data.</text>
</comment>
<dbReference type="InterPro" id="IPR029052">
    <property type="entry name" value="Metallo-depent_PP-like"/>
</dbReference>
<evidence type="ECO:0000256" key="3">
    <source>
        <dbReference type="ARBA" id="ARBA00004286"/>
    </source>
</evidence>
<feature type="region of interest" description="Disordered" evidence="19">
    <location>
        <begin position="521"/>
        <end position="569"/>
    </location>
</feature>
<dbReference type="InterPro" id="IPR038487">
    <property type="entry name" value="Mre11_capping_dom"/>
</dbReference>
<dbReference type="KEGG" id="tng:GSTEN00014855G001"/>
<dbReference type="GO" id="GO:0007095">
    <property type="term" value="P:mitotic G2 DNA damage checkpoint signaling"/>
    <property type="evidence" value="ECO:0007669"/>
    <property type="project" value="TreeGrafter"/>
</dbReference>
<comment type="cofactor">
    <cofactor evidence="1">
        <name>Mn(2+)</name>
        <dbReference type="ChEBI" id="CHEBI:29035"/>
    </cofactor>
</comment>
<keyword evidence="6" id="KW-0158">Chromosome</keyword>
<evidence type="ECO:0000256" key="16">
    <source>
        <dbReference type="ARBA" id="ARBA00023254"/>
    </source>
</evidence>